<gene>
    <name evidence="2" type="ORF">CIG21_01985</name>
    <name evidence="3" type="ORF">CKJ81_04720</name>
</gene>
<feature type="region of interest" description="Disordered" evidence="1">
    <location>
        <begin position="74"/>
        <end position="95"/>
    </location>
</feature>
<accession>A0A269PFL0</accession>
<evidence type="ECO:0000313" key="4">
    <source>
        <dbReference type="Proteomes" id="UP000215771"/>
    </source>
</evidence>
<dbReference type="Proteomes" id="UP000215771">
    <property type="component" value="Unassembled WGS sequence"/>
</dbReference>
<organism evidence="2 4">
    <name type="scientific">Corynebacterium hadale</name>
    <dbReference type="NCBI Taxonomy" id="2026255"/>
    <lineage>
        <taxon>Bacteria</taxon>
        <taxon>Bacillati</taxon>
        <taxon>Actinomycetota</taxon>
        <taxon>Actinomycetes</taxon>
        <taxon>Mycobacteriales</taxon>
        <taxon>Corynebacteriaceae</taxon>
        <taxon>Corynebacterium</taxon>
    </lineage>
</organism>
<name>A0A269PFL0_9CORY</name>
<evidence type="ECO:0000313" key="5">
    <source>
        <dbReference type="Proteomes" id="UP000218281"/>
    </source>
</evidence>
<evidence type="ECO:0000313" key="2">
    <source>
        <dbReference type="EMBL" id="PAJ70969.1"/>
    </source>
</evidence>
<dbReference type="EMBL" id="NSGO01000004">
    <property type="protein sequence ID" value="PAT06264.1"/>
    <property type="molecule type" value="Genomic_DNA"/>
</dbReference>
<keyword evidence="5" id="KW-1185">Reference proteome</keyword>
<proteinExistence type="predicted"/>
<comment type="caution">
    <text evidence="2">The sequence shown here is derived from an EMBL/GenBank/DDBJ whole genome shotgun (WGS) entry which is preliminary data.</text>
</comment>
<sequence>MLVLRVLVDFSEVFFVEVFFSELDFSEAFDVLVDDDFVVSSSSSSSALFDVEVDVDFDVVGDAVVLVAGKSITGSARRASSPSEDEQPANTVAATSAARTDWVRLRFTSRSFPATMNATSVADAA</sequence>
<protein>
    <submittedName>
        <fullName evidence="2">Uncharacterized protein</fullName>
    </submittedName>
</protein>
<dbReference type="AlphaFoldDB" id="A0A269PFL0"/>
<reference evidence="3 5" key="1">
    <citation type="submission" date="2017-08" db="EMBL/GenBank/DDBJ databases">
        <title>Whole genome sequences of 6 clinical strains closest to Corynebacterium imitans.</title>
        <authorList>
            <person name="Bernier A.-M."/>
            <person name="Burdz T."/>
            <person name="Bernard K."/>
        </authorList>
    </citation>
    <scope>NUCLEOTIDE SEQUENCE [LARGE SCALE GENOMIC DNA]</scope>
    <source>
        <strain evidence="3 5">NML93-0607</strain>
    </source>
</reference>
<dbReference type="Proteomes" id="UP000218281">
    <property type="component" value="Unassembled WGS sequence"/>
</dbReference>
<reference evidence="2 4" key="2">
    <citation type="submission" date="2017-08" db="EMBL/GenBank/DDBJ databases">
        <authorList>
            <person name="de Groot N.N."/>
        </authorList>
    </citation>
    <scope>NUCLEOTIDE SEQUENCE [LARGE SCALE GENOMIC DNA]</scope>
    <source>
        <strain evidence="2 4">NBT06-6</strain>
    </source>
</reference>
<dbReference type="EMBL" id="NQMQ01000002">
    <property type="protein sequence ID" value="PAJ70969.1"/>
    <property type="molecule type" value="Genomic_DNA"/>
</dbReference>
<evidence type="ECO:0000256" key="1">
    <source>
        <dbReference type="SAM" id="MobiDB-lite"/>
    </source>
</evidence>
<evidence type="ECO:0000313" key="3">
    <source>
        <dbReference type="EMBL" id="PAT06264.1"/>
    </source>
</evidence>